<keyword evidence="2" id="KW-0479">Metal-binding</keyword>
<dbReference type="PANTHER" id="PTHR11596">
    <property type="entry name" value="ALKALINE PHOSPHATASE"/>
    <property type="match status" value="1"/>
</dbReference>
<organism evidence="5 6">
    <name type="scientific">SAR92 bacterium BACL26 MAG-121220-bin70</name>
    <dbReference type="NCBI Taxonomy" id="1655626"/>
    <lineage>
        <taxon>Bacteria</taxon>
        <taxon>Pseudomonadati</taxon>
        <taxon>Pseudomonadota</taxon>
        <taxon>Gammaproteobacteria</taxon>
        <taxon>Cellvibrionales</taxon>
        <taxon>Porticoccaceae</taxon>
        <taxon>SAR92 clade</taxon>
    </lineage>
</organism>
<feature type="binding site" evidence="2">
    <location>
        <position position="194"/>
    </location>
    <ligand>
        <name>Mg(2+)</name>
        <dbReference type="ChEBI" id="CHEBI:18420"/>
    </ligand>
</feature>
<dbReference type="SMART" id="SM00098">
    <property type="entry name" value="alkPPc"/>
    <property type="match status" value="1"/>
</dbReference>
<dbReference type="GO" id="GO:0004035">
    <property type="term" value="F:alkaline phosphatase activity"/>
    <property type="evidence" value="ECO:0007669"/>
    <property type="project" value="TreeGrafter"/>
</dbReference>
<evidence type="ECO:0000256" key="1">
    <source>
        <dbReference type="ARBA" id="ARBA00022553"/>
    </source>
</evidence>
<feature type="binding site" evidence="2">
    <location>
        <position position="241"/>
    </location>
    <ligand>
        <name>Zn(2+)</name>
        <dbReference type="ChEBI" id="CHEBI:29105"/>
        <label>2</label>
    </ligand>
</feature>
<gene>
    <name evidence="5" type="ORF">ABS24_02070</name>
</gene>
<evidence type="ECO:0000256" key="2">
    <source>
        <dbReference type="PIRSR" id="PIRSR601952-2"/>
    </source>
</evidence>
<dbReference type="GO" id="GO:0046872">
    <property type="term" value="F:metal ion binding"/>
    <property type="evidence" value="ECO:0007669"/>
    <property type="project" value="UniProtKB-KW"/>
</dbReference>
<sequence>MTTASITDATPSAFYAHVSLRDCENPEMMVEVETYFGTIIDCSQDLKSNAGLGSISEQLVDSGVDVALGGGAKHFIPLGEGSDQTVLQLAEKTGYQVVTTALELATKGSGKLLGLFSPSTMPVMWRGEGGRAAEKPVPSLLNSLHWTLGSVTYPEPMDCEDNPEYIGMPSLALMSETALSRLTADDDTFFLMIESASIDKQSHQRKACGSIGELQQLDETLGVALAFAESHPGTLILVTADHGQAAQLVAERTLFSDIPMPVYSPGHVARINTLEGEVMAVNYATNDFIIEEHTGVNVPLLSNAVGQGLVPAMVTQPEIFNIIKSHLLKQKQSDPINRI</sequence>
<keyword evidence="1" id="KW-0597">Phosphoprotein</keyword>
<evidence type="ECO:0008006" key="7">
    <source>
        <dbReference type="Google" id="ProtNLM"/>
    </source>
</evidence>
<dbReference type="PANTHER" id="PTHR11596:SF5">
    <property type="entry name" value="ALKALINE PHOSPHATASE"/>
    <property type="match status" value="1"/>
</dbReference>
<dbReference type="EMBL" id="LICA01000261">
    <property type="protein sequence ID" value="KRO93396.1"/>
    <property type="molecule type" value="Genomic_DNA"/>
</dbReference>
<proteinExistence type="inferred from homology"/>
<dbReference type="Pfam" id="PF00245">
    <property type="entry name" value="Alk_phosphatase"/>
    <property type="match status" value="1"/>
</dbReference>
<evidence type="ECO:0000256" key="4">
    <source>
        <dbReference type="RuleBase" id="RU003946"/>
    </source>
</evidence>
<feature type="binding site" evidence="2">
    <location>
        <position position="242"/>
    </location>
    <ligand>
        <name>Zn(2+)</name>
        <dbReference type="ChEBI" id="CHEBI:29105"/>
        <label>2</label>
    </ligand>
</feature>
<feature type="binding site" evidence="2">
    <location>
        <position position="8"/>
    </location>
    <ligand>
        <name>Mg(2+)</name>
        <dbReference type="ChEBI" id="CHEBI:18420"/>
    </ligand>
</feature>
<keyword evidence="2" id="KW-0862">Zinc</keyword>
<dbReference type="AlphaFoldDB" id="A0A0R2U2V3"/>
<evidence type="ECO:0000313" key="5">
    <source>
        <dbReference type="EMBL" id="KRO93396.1"/>
    </source>
</evidence>
<dbReference type="Proteomes" id="UP000051213">
    <property type="component" value="Unassembled WGS sequence"/>
</dbReference>
<evidence type="ECO:0000313" key="6">
    <source>
        <dbReference type="Proteomes" id="UP000051213"/>
    </source>
</evidence>
<keyword evidence="2" id="KW-0460">Magnesium</keyword>
<feature type="disulfide bond" evidence="3">
    <location>
        <begin position="23"/>
        <end position="42"/>
    </location>
</feature>
<dbReference type="PRINTS" id="PR00113">
    <property type="entry name" value="ALKPHPHTASE"/>
</dbReference>
<comment type="caution">
    <text evidence="5">The sequence shown here is derived from an EMBL/GenBank/DDBJ whole genome shotgun (WGS) entry which is preliminary data.</text>
</comment>
<feature type="binding site" evidence="2">
    <location>
        <position position="10"/>
    </location>
    <ligand>
        <name>Mg(2+)</name>
        <dbReference type="ChEBI" id="CHEBI:18420"/>
    </ligand>
</feature>
<name>A0A0R2U2V3_9GAMM</name>
<feature type="binding site" evidence="2">
    <location>
        <position position="203"/>
    </location>
    <ligand>
        <name>Zn(2+)</name>
        <dbReference type="ChEBI" id="CHEBI:29105"/>
        <label>2</label>
    </ligand>
</feature>
<comment type="similarity">
    <text evidence="4">Belongs to the alkaline phosphatase family.</text>
</comment>
<dbReference type="Gene3D" id="3.40.720.10">
    <property type="entry name" value="Alkaline Phosphatase, subunit A"/>
    <property type="match status" value="1"/>
</dbReference>
<dbReference type="InterPro" id="IPR017850">
    <property type="entry name" value="Alkaline_phosphatase_core_sf"/>
</dbReference>
<dbReference type="InterPro" id="IPR001952">
    <property type="entry name" value="Alkaline_phosphatase"/>
</dbReference>
<protein>
    <recommendedName>
        <fullName evidence="7">Alkaline phosphatase</fullName>
    </recommendedName>
</protein>
<evidence type="ECO:0000256" key="3">
    <source>
        <dbReference type="PIRSR" id="PIRSR601952-3"/>
    </source>
</evidence>
<accession>A0A0R2U2V3</accession>
<comment type="cofactor">
    <cofactor evidence="2">
        <name>Zn(2+)</name>
        <dbReference type="ChEBI" id="CHEBI:29105"/>
    </cofactor>
    <text evidence="2">Binds 2 Zn(2+) ions.</text>
</comment>
<comment type="cofactor">
    <cofactor evidence="2">
        <name>Mg(2+)</name>
        <dbReference type="ChEBI" id="CHEBI:18420"/>
    </cofactor>
    <text evidence="2">Binds 1 Mg(2+) ion.</text>
</comment>
<reference evidence="5 6" key="1">
    <citation type="submission" date="2015-10" db="EMBL/GenBank/DDBJ databases">
        <title>Metagenome-Assembled Genomes uncover a global brackish microbiome.</title>
        <authorList>
            <person name="Hugerth L.W."/>
            <person name="Larsson J."/>
            <person name="Alneberg J."/>
            <person name="Lindh M.V."/>
            <person name="Legrand C."/>
            <person name="Pinhassi J."/>
            <person name="Andersson A.F."/>
        </authorList>
    </citation>
    <scope>NUCLEOTIDE SEQUENCE [LARGE SCALE GENOMIC DNA]</scope>
    <source>
        <strain evidence="5">BACL26 MAG-121220-bin70</strain>
    </source>
</reference>
<dbReference type="SUPFAM" id="SSF53649">
    <property type="entry name" value="Alkaline phosphatase-like"/>
    <property type="match status" value="1"/>
</dbReference>
<feature type="binding site" evidence="2">
    <location>
        <position position="199"/>
    </location>
    <ligand>
        <name>Zn(2+)</name>
        <dbReference type="ChEBI" id="CHEBI:29105"/>
        <label>2</label>
    </ligand>
</feature>
<keyword evidence="3" id="KW-1015">Disulfide bond</keyword>